<dbReference type="Gramene" id="AET3Gv20726400.10">
    <property type="protein sequence ID" value="AET3Gv20726400.10"/>
    <property type="gene ID" value="AET3Gv20726400"/>
</dbReference>
<dbReference type="EnsemblPlants" id="AET3Gv20726400.11">
    <property type="protein sequence ID" value="AET3Gv20726400.11"/>
    <property type="gene ID" value="AET3Gv20726400"/>
</dbReference>
<reference evidence="1" key="5">
    <citation type="journal article" date="2021" name="G3 (Bethesda)">
        <title>Aegilops tauschii genome assembly Aet v5.0 features greater sequence contiguity and improved annotation.</title>
        <authorList>
            <person name="Wang L."/>
            <person name="Zhu T."/>
            <person name="Rodriguez J.C."/>
            <person name="Deal K.R."/>
            <person name="Dubcovsky J."/>
            <person name="McGuire P.E."/>
            <person name="Lux T."/>
            <person name="Spannagl M."/>
            <person name="Mayer K.F.X."/>
            <person name="Baldrich P."/>
            <person name="Meyers B.C."/>
            <person name="Huo N."/>
            <person name="Gu Y.Q."/>
            <person name="Zhou H."/>
            <person name="Devos K.M."/>
            <person name="Bennetzen J.L."/>
            <person name="Unver T."/>
            <person name="Budak H."/>
            <person name="Gulick P.J."/>
            <person name="Galiba G."/>
            <person name="Kalapos B."/>
            <person name="Nelson D.R."/>
            <person name="Li P."/>
            <person name="You F.M."/>
            <person name="Luo M.C."/>
            <person name="Dvorak J."/>
        </authorList>
    </citation>
    <scope>NUCLEOTIDE SEQUENCE [LARGE SCALE GENOMIC DNA]</scope>
    <source>
        <strain evidence="1">cv. AL8/78</strain>
    </source>
</reference>
<dbReference type="Gramene" id="AET3Gv20726400.5">
    <property type="protein sequence ID" value="AET3Gv20726400.5"/>
    <property type="gene ID" value="AET3Gv20726400"/>
</dbReference>
<reference evidence="1" key="4">
    <citation type="submission" date="2019-03" db="UniProtKB">
        <authorList>
            <consortium name="EnsemblPlants"/>
        </authorList>
    </citation>
    <scope>IDENTIFICATION</scope>
</reference>
<keyword evidence="2" id="KW-1185">Reference proteome</keyword>
<accession>A0A453FNC1</accession>
<protein>
    <submittedName>
        <fullName evidence="1">Uncharacterized protein</fullName>
    </submittedName>
</protein>
<evidence type="ECO:0000313" key="2">
    <source>
        <dbReference type="Proteomes" id="UP000015105"/>
    </source>
</evidence>
<dbReference type="Gramene" id="AET3Gv20726400.11">
    <property type="protein sequence ID" value="AET3Gv20726400.11"/>
    <property type="gene ID" value="AET3Gv20726400"/>
</dbReference>
<dbReference type="Gramene" id="AET3Gv20726400.6">
    <property type="protein sequence ID" value="AET3Gv20726400.6"/>
    <property type="gene ID" value="AET3Gv20726400"/>
</dbReference>
<sequence length="87" mass="9983">MQQKKQRRCRALSRSTESARWKIHSIQVDLEGLCGANPVPLNQGVLLALFLACDIADEISLKLQWIQRFTKCSHTVFGSYPHCFMFD</sequence>
<dbReference type="EnsemblPlants" id="AET3Gv20726400.1">
    <property type="protein sequence ID" value="AET3Gv20726400.1"/>
    <property type="gene ID" value="AET3Gv20726400"/>
</dbReference>
<dbReference type="Proteomes" id="UP000015105">
    <property type="component" value="Chromosome 3D"/>
</dbReference>
<dbReference type="AlphaFoldDB" id="A0A453FNC1"/>
<dbReference type="EnsemblPlants" id="AET3Gv20726400.3">
    <property type="protein sequence ID" value="AET3Gv20726400.3"/>
    <property type="gene ID" value="AET3Gv20726400"/>
</dbReference>
<dbReference type="EnsemblPlants" id="AET3Gv20726400.7">
    <property type="protein sequence ID" value="AET3Gv20726400.7"/>
    <property type="gene ID" value="AET3Gv20726400"/>
</dbReference>
<organism evidence="1 2">
    <name type="scientific">Aegilops tauschii subsp. strangulata</name>
    <name type="common">Goatgrass</name>
    <dbReference type="NCBI Taxonomy" id="200361"/>
    <lineage>
        <taxon>Eukaryota</taxon>
        <taxon>Viridiplantae</taxon>
        <taxon>Streptophyta</taxon>
        <taxon>Embryophyta</taxon>
        <taxon>Tracheophyta</taxon>
        <taxon>Spermatophyta</taxon>
        <taxon>Magnoliopsida</taxon>
        <taxon>Liliopsida</taxon>
        <taxon>Poales</taxon>
        <taxon>Poaceae</taxon>
        <taxon>BOP clade</taxon>
        <taxon>Pooideae</taxon>
        <taxon>Triticodae</taxon>
        <taxon>Triticeae</taxon>
        <taxon>Triticinae</taxon>
        <taxon>Aegilops</taxon>
    </lineage>
</organism>
<evidence type="ECO:0000313" key="1">
    <source>
        <dbReference type="EnsemblPlants" id="AET3Gv20726400.6"/>
    </source>
</evidence>
<dbReference type="Gramene" id="AET3Gv20726400.12">
    <property type="protein sequence ID" value="AET3Gv20726400.12"/>
    <property type="gene ID" value="AET3Gv20726400"/>
</dbReference>
<dbReference type="EnsemblPlants" id="AET3Gv20726400.6">
    <property type="protein sequence ID" value="AET3Gv20726400.6"/>
    <property type="gene ID" value="AET3Gv20726400"/>
</dbReference>
<proteinExistence type="predicted"/>
<dbReference type="Gramene" id="AET3Gv20726400.7">
    <property type="protein sequence ID" value="AET3Gv20726400.7"/>
    <property type="gene ID" value="AET3Gv20726400"/>
</dbReference>
<reference evidence="2" key="2">
    <citation type="journal article" date="2017" name="Nat. Plants">
        <title>The Aegilops tauschii genome reveals multiple impacts of transposons.</title>
        <authorList>
            <person name="Zhao G."/>
            <person name="Zou C."/>
            <person name="Li K."/>
            <person name="Wang K."/>
            <person name="Li T."/>
            <person name="Gao L."/>
            <person name="Zhang X."/>
            <person name="Wang H."/>
            <person name="Yang Z."/>
            <person name="Liu X."/>
            <person name="Jiang W."/>
            <person name="Mao L."/>
            <person name="Kong X."/>
            <person name="Jiao Y."/>
            <person name="Jia J."/>
        </authorList>
    </citation>
    <scope>NUCLEOTIDE SEQUENCE [LARGE SCALE GENOMIC DNA]</scope>
    <source>
        <strain evidence="2">cv. AL8/78</strain>
    </source>
</reference>
<dbReference type="Gramene" id="AET3Gv20726400.1">
    <property type="protein sequence ID" value="AET3Gv20726400.1"/>
    <property type="gene ID" value="AET3Gv20726400"/>
</dbReference>
<dbReference type="EnsemblPlants" id="AET3Gv20726400.12">
    <property type="protein sequence ID" value="AET3Gv20726400.12"/>
    <property type="gene ID" value="AET3Gv20726400"/>
</dbReference>
<name>A0A453FNC1_AEGTS</name>
<dbReference type="EnsemblPlants" id="AET3Gv20726400.5">
    <property type="protein sequence ID" value="AET3Gv20726400.5"/>
    <property type="gene ID" value="AET3Gv20726400"/>
</dbReference>
<dbReference type="Gramene" id="AET3Gv20726400.3">
    <property type="protein sequence ID" value="AET3Gv20726400.3"/>
    <property type="gene ID" value="AET3Gv20726400"/>
</dbReference>
<reference evidence="1" key="3">
    <citation type="journal article" date="2017" name="Nature">
        <title>Genome sequence of the progenitor of the wheat D genome Aegilops tauschii.</title>
        <authorList>
            <person name="Luo M.C."/>
            <person name="Gu Y.Q."/>
            <person name="Puiu D."/>
            <person name="Wang H."/>
            <person name="Twardziok S.O."/>
            <person name="Deal K.R."/>
            <person name="Huo N."/>
            <person name="Zhu T."/>
            <person name="Wang L."/>
            <person name="Wang Y."/>
            <person name="McGuire P.E."/>
            <person name="Liu S."/>
            <person name="Long H."/>
            <person name="Ramasamy R.K."/>
            <person name="Rodriguez J.C."/>
            <person name="Van S.L."/>
            <person name="Yuan L."/>
            <person name="Wang Z."/>
            <person name="Xia Z."/>
            <person name="Xiao L."/>
            <person name="Anderson O.D."/>
            <person name="Ouyang S."/>
            <person name="Liang Y."/>
            <person name="Zimin A.V."/>
            <person name="Pertea G."/>
            <person name="Qi P."/>
            <person name="Bennetzen J.L."/>
            <person name="Dai X."/>
            <person name="Dawson M.W."/>
            <person name="Muller H.G."/>
            <person name="Kugler K."/>
            <person name="Rivarola-Duarte L."/>
            <person name="Spannagl M."/>
            <person name="Mayer K.F.X."/>
            <person name="Lu F.H."/>
            <person name="Bevan M.W."/>
            <person name="Leroy P."/>
            <person name="Li P."/>
            <person name="You F.M."/>
            <person name="Sun Q."/>
            <person name="Liu Z."/>
            <person name="Lyons E."/>
            <person name="Wicker T."/>
            <person name="Salzberg S.L."/>
            <person name="Devos K.M."/>
            <person name="Dvorak J."/>
        </authorList>
    </citation>
    <scope>NUCLEOTIDE SEQUENCE [LARGE SCALE GENOMIC DNA]</scope>
    <source>
        <strain evidence="1">cv. AL8/78</strain>
    </source>
</reference>
<dbReference type="EnsemblPlants" id="AET3Gv20726400.10">
    <property type="protein sequence ID" value="AET3Gv20726400.10"/>
    <property type="gene ID" value="AET3Gv20726400"/>
</dbReference>
<reference evidence="2" key="1">
    <citation type="journal article" date="2014" name="Science">
        <title>Ancient hybridizations among the ancestral genomes of bread wheat.</title>
        <authorList>
            <consortium name="International Wheat Genome Sequencing Consortium,"/>
            <person name="Marcussen T."/>
            <person name="Sandve S.R."/>
            <person name="Heier L."/>
            <person name="Spannagl M."/>
            <person name="Pfeifer M."/>
            <person name="Jakobsen K.S."/>
            <person name="Wulff B.B."/>
            <person name="Steuernagel B."/>
            <person name="Mayer K.F."/>
            <person name="Olsen O.A."/>
        </authorList>
    </citation>
    <scope>NUCLEOTIDE SEQUENCE [LARGE SCALE GENOMIC DNA]</scope>
    <source>
        <strain evidence="2">cv. AL8/78</strain>
    </source>
</reference>